<reference evidence="15 16" key="1">
    <citation type="submission" date="2016-04" db="EMBL/GenBank/DDBJ databases">
        <title>Polished mammalian reference genomes with single-molecule sequencing and chromosome conformation capture applied to the Capra hircus genome.</title>
        <authorList>
            <person name="Bickhart D.M."/>
            <person name="Koren S."/>
            <person name="Rosen B."/>
            <person name="Hastie A."/>
            <person name="Liachko I."/>
            <person name="Sullivan S.T."/>
            <person name="Burton J."/>
            <person name="Sayre B.L."/>
            <person name="Huson H.J."/>
            <person name="Lee J."/>
            <person name="Lam E."/>
            <person name="Kelley C.M."/>
            <person name="Hutchison J.L."/>
            <person name="Zhou Y."/>
            <person name="Sun J."/>
            <person name="Crisa A."/>
            <person name="Schwartz J.C."/>
            <person name="Hammond J.A."/>
            <person name="Schroeder S.G."/>
            <person name="Liu G.E."/>
            <person name="Dunham M."/>
            <person name="Shendure J."/>
            <person name="Sonstegard T.S."/>
            <person name="Phillippy A.M."/>
            <person name="Van Tassell C.P."/>
            <person name="Smith T.P."/>
        </authorList>
    </citation>
    <scope>NUCLEOTIDE SEQUENCE [LARGE SCALE GENOMIC DNA]</scope>
</reference>
<feature type="region of interest" description="Disordered" evidence="13">
    <location>
        <begin position="1608"/>
        <end position="1676"/>
    </location>
</feature>
<feature type="compositionally biased region" description="Basic and acidic residues" evidence="13">
    <location>
        <begin position="1752"/>
        <end position="1769"/>
    </location>
</feature>
<evidence type="ECO:0000256" key="13">
    <source>
        <dbReference type="SAM" id="MobiDB-lite"/>
    </source>
</evidence>
<keyword evidence="12" id="KW-0175">Coiled coil</keyword>
<evidence type="ECO:0000256" key="2">
    <source>
        <dbReference type="ARBA" id="ARBA00004496"/>
    </source>
</evidence>
<reference evidence="15" key="3">
    <citation type="submission" date="2025-09" db="UniProtKB">
        <authorList>
            <consortium name="Ensembl"/>
        </authorList>
    </citation>
    <scope>IDENTIFICATION</scope>
</reference>
<dbReference type="OMA" id="CEDVRAK"/>
<keyword evidence="9" id="KW-0862">Zinc</keyword>
<dbReference type="InterPro" id="IPR043866">
    <property type="entry name" value="TTC3/DZIP3_dom"/>
</dbReference>
<feature type="compositionally biased region" description="Polar residues" evidence="13">
    <location>
        <begin position="1120"/>
        <end position="1129"/>
    </location>
</feature>
<dbReference type="SUPFAM" id="SSF48452">
    <property type="entry name" value="TPR-like"/>
    <property type="match status" value="2"/>
</dbReference>
<dbReference type="InterPro" id="IPR011990">
    <property type="entry name" value="TPR-like_helical_dom_sf"/>
</dbReference>
<evidence type="ECO:0000256" key="4">
    <source>
        <dbReference type="ARBA" id="ARBA00012483"/>
    </source>
</evidence>
<evidence type="ECO:0000256" key="3">
    <source>
        <dbReference type="ARBA" id="ARBA00004906"/>
    </source>
</evidence>
<gene>
    <name evidence="15" type="primary">TTC3</name>
</gene>
<dbReference type="PANTHER" id="PTHR17550:SF4">
    <property type="entry name" value="E3 UBIQUITIN-PROTEIN LIGASE TTC3"/>
    <property type="match status" value="1"/>
</dbReference>
<keyword evidence="7" id="KW-0479">Metal-binding</keyword>
<dbReference type="SMART" id="SM00184">
    <property type="entry name" value="RING"/>
    <property type="match status" value="1"/>
</dbReference>
<dbReference type="GO" id="GO:0006511">
    <property type="term" value="P:ubiquitin-dependent protein catabolic process"/>
    <property type="evidence" value="ECO:0007669"/>
    <property type="project" value="Ensembl"/>
</dbReference>
<comment type="subcellular location">
    <subcellularLocation>
        <location evidence="2">Cytoplasm</location>
    </subcellularLocation>
</comment>
<dbReference type="Pfam" id="PF24812">
    <property type="entry name" value="WHD_TTC3"/>
    <property type="match status" value="1"/>
</dbReference>
<dbReference type="GO" id="GO:0005730">
    <property type="term" value="C:nucleolus"/>
    <property type="evidence" value="ECO:0007669"/>
    <property type="project" value="Ensembl"/>
</dbReference>
<dbReference type="Pfam" id="PF24525">
    <property type="entry name" value="TTC3"/>
    <property type="match status" value="1"/>
</dbReference>
<evidence type="ECO:0000256" key="9">
    <source>
        <dbReference type="ARBA" id="ARBA00022833"/>
    </source>
</evidence>
<protein>
    <recommendedName>
        <fullName evidence="4">RING-type E3 ubiquitin transferase</fullName>
        <ecNumber evidence="4">2.3.2.27</ecNumber>
    </recommendedName>
</protein>
<dbReference type="Gene3D" id="3.30.40.10">
    <property type="entry name" value="Zinc/RING finger domain, C3HC4 (zinc finger)"/>
    <property type="match status" value="1"/>
</dbReference>
<evidence type="ECO:0000256" key="12">
    <source>
        <dbReference type="SAM" id="Coils"/>
    </source>
</evidence>
<evidence type="ECO:0000256" key="5">
    <source>
        <dbReference type="ARBA" id="ARBA00022490"/>
    </source>
</evidence>
<dbReference type="Pfam" id="PF24905">
    <property type="entry name" value="TTC3_9th"/>
    <property type="match status" value="1"/>
</dbReference>
<feature type="compositionally biased region" description="Basic and acidic residues" evidence="13">
    <location>
        <begin position="1103"/>
        <end position="1117"/>
    </location>
</feature>
<dbReference type="InterPro" id="IPR019734">
    <property type="entry name" value="TPR_rpt"/>
</dbReference>
<evidence type="ECO:0000256" key="11">
    <source>
        <dbReference type="PROSITE-ProRule" id="PRU00339"/>
    </source>
</evidence>
<dbReference type="Pfam" id="PF19179">
    <property type="entry name" value="TTC3_DZIP3_dom"/>
    <property type="match status" value="1"/>
</dbReference>
<dbReference type="PANTHER" id="PTHR17550">
    <property type="entry name" value="E3 UBIQUITIN-PROTEIN LIGASE TTC3"/>
    <property type="match status" value="1"/>
</dbReference>
<evidence type="ECO:0000256" key="7">
    <source>
        <dbReference type="ARBA" id="ARBA00022723"/>
    </source>
</evidence>
<dbReference type="GO" id="GO:0070936">
    <property type="term" value="P:protein K48-linked ubiquitination"/>
    <property type="evidence" value="ECO:0007669"/>
    <property type="project" value="Ensembl"/>
</dbReference>
<dbReference type="STRING" id="9925.ENSCHIP00000017497"/>
<dbReference type="InterPro" id="IPR011029">
    <property type="entry name" value="DEATH-like_dom_sf"/>
</dbReference>
<feature type="region of interest" description="Disordered" evidence="13">
    <location>
        <begin position="1102"/>
        <end position="1175"/>
    </location>
</feature>
<comment type="pathway">
    <text evidence="3">Protein modification; protein ubiquitination.</text>
</comment>
<feature type="region of interest" description="Disordered" evidence="13">
    <location>
        <begin position="1281"/>
        <end position="1305"/>
    </location>
</feature>
<keyword evidence="6" id="KW-0808">Transferase</keyword>
<proteinExistence type="predicted"/>
<feature type="region of interest" description="Disordered" evidence="13">
    <location>
        <begin position="1751"/>
        <end position="1804"/>
    </location>
</feature>
<organism evidence="15 16">
    <name type="scientific">Capra hircus</name>
    <name type="common">Goat</name>
    <dbReference type="NCBI Taxonomy" id="9925"/>
    <lineage>
        <taxon>Eukaryota</taxon>
        <taxon>Metazoa</taxon>
        <taxon>Chordata</taxon>
        <taxon>Craniata</taxon>
        <taxon>Vertebrata</taxon>
        <taxon>Euteleostomi</taxon>
        <taxon>Mammalia</taxon>
        <taxon>Eutheria</taxon>
        <taxon>Laurasiatheria</taxon>
        <taxon>Artiodactyla</taxon>
        <taxon>Ruminantia</taxon>
        <taxon>Pecora</taxon>
        <taxon>Bovidae</taxon>
        <taxon>Caprinae</taxon>
        <taxon>Capra</taxon>
    </lineage>
</organism>
<feature type="coiled-coil region" evidence="12">
    <location>
        <begin position="1358"/>
        <end position="1456"/>
    </location>
</feature>
<dbReference type="Gene3D" id="1.25.40.10">
    <property type="entry name" value="Tetratricopeptide repeat domain"/>
    <property type="match status" value="2"/>
</dbReference>
<dbReference type="InterPro" id="IPR056872">
    <property type="entry name" value="TTC3/DZIP3-like_helical"/>
</dbReference>
<dbReference type="FunFam" id="1.25.40.10:FF:000203">
    <property type="entry name" value="E3 ubiquitin-protein ligase TTC3 isoform X2"/>
    <property type="match status" value="1"/>
</dbReference>
<feature type="repeat" description="TPR" evidence="11">
    <location>
        <begin position="231"/>
        <end position="264"/>
    </location>
</feature>
<dbReference type="Ensembl" id="ENSCHIT00000025307.1">
    <property type="protein sequence ID" value="ENSCHIP00000017497.1"/>
    <property type="gene ID" value="ENSCHIG00000017294.1"/>
</dbReference>
<dbReference type="Proteomes" id="UP000291000">
    <property type="component" value="Chromosome 1"/>
</dbReference>
<dbReference type="EMBL" id="LWLT01000001">
    <property type="status" value="NOT_ANNOTATED_CDS"/>
    <property type="molecule type" value="Genomic_DNA"/>
</dbReference>
<dbReference type="Gene3D" id="1.10.533.10">
    <property type="entry name" value="Death Domain, Fas"/>
    <property type="match status" value="1"/>
</dbReference>
<evidence type="ECO:0000259" key="14">
    <source>
        <dbReference type="PROSITE" id="PS50089"/>
    </source>
</evidence>
<keyword evidence="11" id="KW-0802">TPR repeat</keyword>
<dbReference type="SMART" id="SM00028">
    <property type="entry name" value="TPR"/>
    <property type="match status" value="3"/>
</dbReference>
<keyword evidence="5" id="KW-0963">Cytoplasm</keyword>
<evidence type="ECO:0000256" key="1">
    <source>
        <dbReference type="ARBA" id="ARBA00000900"/>
    </source>
</evidence>
<dbReference type="GO" id="GO:0008270">
    <property type="term" value="F:zinc ion binding"/>
    <property type="evidence" value="ECO:0007669"/>
    <property type="project" value="UniProtKB-KW"/>
</dbReference>
<dbReference type="GO" id="GO:0061630">
    <property type="term" value="F:ubiquitin protein ligase activity"/>
    <property type="evidence" value="ECO:0007669"/>
    <property type="project" value="UniProtKB-EC"/>
</dbReference>
<sequence>MADFAQGSFSVADYALLEDCPYMDDCVFAPEFMSSDYVRVTQLYCDGVGRQYKDYTQTEGNLEFDICTMWCSKPVSVLQDYCDAIKVHIFWPLLFQRQQSSIITRMHSCVRTSGSHACEISLKKLQQLELMEDIVDLAKKVVNDTFFIGGLLRIGYKIENKILAMEEALNWVKYTGDVTILSKLGAVDNCWRMLSIFFTEYKYHITKIVTENCSLLEEFKTQSCAECLEQGELMKMKGNEEFSKERYDIAIIYYSRAIECRPENHLLYGNRALCFLRTGQFRSVGHYRYCAALSMLGEYDWALQANIKAQKLCKNDPEGIKDLIQQHVKLQKQIEDLQGRTPASNPVKAFCESRAYIPSLSAPAFSTSLNFVETEKNFRKTNHEMANGGNQNPKVVDEALKVDDCDCHPEFVPPSSEFFPPSTTEIGFFFLQDFANIMKMLRSLIQDGYTALLEQRCRSAAQAFTELLNGLDPQKIKQLNLAMINYVLVVYGLAISLLGIGQPEELSEAENQFKRMIEHYPNEGLDCLAYCGIGKVYLKKNRFLEALNHFEKARTLICRLPGVLTWPTSNVIIEETQPGKIKMLLEKFVEECRFPPVPDATCCYQKCHGYSKIQIYITDPDFKGFIRISCCQYCKIEFHMNCWKKLKTTTFNDKIDKDFLQGICLTPDCKGIISKIIIFSSGGQVKCEVKKLRLKEDKKLKRKLQKKEAKKLAQERLEEDLRESNPPKTEEQRETINRVQSCQFLDDRILQCIKQYADKIKSGILNTSKLLKELLSWKVLTTEDYTTCFSSRNFLNEAVDYVIRHLIQEKNRVKTRVFLHVLSELKEVEPKLATWIQKLNSFGLDATGPFFSRYGAPLKELDFSIMTFLWNEKYGHKLGSIEGKQLDYFYEPTSLKEARCLIWLLEEHRDKFPALHNALDEFFDIMGMWTVSIFYYSQENHLFVCFISKRSLNSAGPFVVPDHLRQDVEEFEALYEQHSNEYVVRNKKLWDINPKQKCSTLYDYFSQLLEEHGPLDMSNKMFSEEYEFFPEETRQILEKAGGLKAFLLGCPRFVVIDNCIALKKVALRLKKKRKKKNIKTKVEEISKTGEYLRVKLPLNPAAREFKPDVKSKPDMKPQHASANSPQSARDTGKPKPVSDNSSRSVSEDEKPKGISSDSPRPPVSSNSPKPVPEEVKATYWPRPQLVTGYCTYLPFRGFDITQTPPAFISVLPPLPQYSIYTPLASIPTEYHLQRPIPVVPSFVASDITEVHFEAHHFSAENAPGNQIASETQILEESLETPVKSECSSDGADTAQSETSGNEDCCGNSAKWEVNPESTNKVTNIPCTQVVAVQVSWNITHREVNTEPYGPFEAQQGGISQVEKEYQVLQEQLKEACENYEHSNVRGSEETKDLEEKLKRNVEENKISKTELDWFLEDLNKEIKKWEQEKKEIQERLKALKKKMKKVLNASRMYTQENDGKEKALELLLDQSLEISNTFTNEKMKIEESIKKGKEHYEESLQRALDAEVSVLENWKDVEVCKLRSMESQAEGLLKNLKLMSSDSAAYSDMDSDIHSWESFLSDVREEIEKAKSQFEEQIQAIKNGSRLSELPKVQISELSFPTCNTIHPKLLPESSGQDGQCPSTSASHGTGDQTAAPEESSLGSAADSPVESPSCSQKAPQLPERESTGQAAGPELGLVADQKLPVAPERAIRPSQSPKKPFNSIIEHLSVVFPCYSSMELAGFIKKVRNKNKTSLSGLSVNEIVQRVTQHILDEERKKKPNPGKDRRPSAPSSAVPAPRAAQDLPSVPVGASPETRGPKTEDVPVSCANSCEMCQEAFKSKHARELQCGHRLHKGCFKQWLKSQRTCPACLGHDLLSEE</sequence>
<dbReference type="Bgee" id="ENSCHIG00000017294">
    <property type="expression patterns" value="Expressed in prefrontal cortex and 16 other cell types or tissues"/>
</dbReference>
<dbReference type="InterPro" id="IPR001841">
    <property type="entry name" value="Znf_RING"/>
</dbReference>
<dbReference type="Pfam" id="PF13639">
    <property type="entry name" value="zf-RING_2"/>
    <property type="match status" value="1"/>
</dbReference>
<evidence type="ECO:0000256" key="10">
    <source>
        <dbReference type="PROSITE-ProRule" id="PRU00175"/>
    </source>
</evidence>
<dbReference type="GO" id="GO:0005654">
    <property type="term" value="C:nucleoplasm"/>
    <property type="evidence" value="ECO:0007669"/>
    <property type="project" value="Ensembl"/>
</dbReference>
<feature type="compositionally biased region" description="Polar residues" evidence="13">
    <location>
        <begin position="1614"/>
        <end position="1633"/>
    </location>
</feature>
<name>A0A452EZL0_CAPHI</name>
<feature type="compositionally biased region" description="Low complexity" evidence="13">
    <location>
        <begin position="1155"/>
        <end position="1168"/>
    </location>
</feature>
<dbReference type="GO" id="GO:0005829">
    <property type="term" value="C:cytosol"/>
    <property type="evidence" value="ECO:0007669"/>
    <property type="project" value="Ensembl"/>
</dbReference>
<evidence type="ECO:0000256" key="8">
    <source>
        <dbReference type="ARBA" id="ARBA00022771"/>
    </source>
</evidence>
<dbReference type="GeneTree" id="ENSGT00940000154465"/>
<dbReference type="PROSITE" id="PS50005">
    <property type="entry name" value="TPR"/>
    <property type="match status" value="1"/>
</dbReference>
<dbReference type="InterPro" id="IPR013083">
    <property type="entry name" value="Znf_RING/FYVE/PHD"/>
</dbReference>
<keyword evidence="16" id="KW-1185">Reference proteome</keyword>
<evidence type="ECO:0000313" key="15">
    <source>
        <dbReference type="Ensembl" id="ENSCHIP00000017497.1"/>
    </source>
</evidence>
<dbReference type="InterPro" id="IPR056870">
    <property type="entry name" value="TTC3/DZIP3/RBM44-like_helical"/>
</dbReference>
<reference evidence="15" key="2">
    <citation type="submission" date="2025-08" db="UniProtKB">
        <authorList>
            <consortium name="Ensembl"/>
        </authorList>
    </citation>
    <scope>IDENTIFICATION</scope>
</reference>
<feature type="domain" description="RING-type" evidence="14">
    <location>
        <begin position="1812"/>
        <end position="1851"/>
    </location>
</feature>
<feature type="compositionally biased region" description="Low complexity" evidence="13">
    <location>
        <begin position="1770"/>
        <end position="1782"/>
    </location>
</feature>
<dbReference type="InterPro" id="IPR056871">
    <property type="entry name" value="WH_TTC3"/>
</dbReference>
<comment type="catalytic activity">
    <reaction evidence="1">
        <text>S-ubiquitinyl-[E2 ubiquitin-conjugating enzyme]-L-cysteine + [acceptor protein]-L-lysine = [E2 ubiquitin-conjugating enzyme]-L-cysteine + N(6)-ubiquitinyl-[acceptor protein]-L-lysine.</text>
        <dbReference type="EC" id="2.3.2.27"/>
    </reaction>
</comment>
<keyword evidence="8 10" id="KW-0863">Zinc-finger</keyword>
<dbReference type="PROSITE" id="PS50089">
    <property type="entry name" value="ZF_RING_2"/>
    <property type="match status" value="1"/>
</dbReference>
<dbReference type="EC" id="2.3.2.27" evidence="4"/>
<evidence type="ECO:0000256" key="6">
    <source>
        <dbReference type="ARBA" id="ARBA00022679"/>
    </source>
</evidence>
<dbReference type="UniPathway" id="UPA00143"/>
<dbReference type="SUPFAM" id="SSF57850">
    <property type="entry name" value="RING/U-box"/>
    <property type="match status" value="1"/>
</dbReference>
<evidence type="ECO:0000313" key="16">
    <source>
        <dbReference type="Proteomes" id="UP000291000"/>
    </source>
</evidence>
<accession>A0A452EZL0</accession>